<dbReference type="EMBL" id="AZIL01001225">
    <property type="protein sequence ID" value="EWM24479.1"/>
    <property type="molecule type" value="Genomic_DNA"/>
</dbReference>
<keyword evidence="4" id="KW-1185">Reference proteome</keyword>
<reference evidence="3 4" key="1">
    <citation type="journal article" date="2014" name="Mol. Plant">
        <title>Chromosome Scale Genome Assembly and Transcriptome Profiling of Nannochloropsis gaditana in Nitrogen Depletion.</title>
        <authorList>
            <person name="Corteggiani Carpinelli E."/>
            <person name="Telatin A."/>
            <person name="Vitulo N."/>
            <person name="Forcato C."/>
            <person name="D'Angelo M."/>
            <person name="Schiavon R."/>
            <person name="Vezzi A."/>
            <person name="Giacometti G.M."/>
            <person name="Morosinotto T."/>
            <person name="Valle G."/>
        </authorList>
    </citation>
    <scope>NUCLEOTIDE SEQUENCE [LARGE SCALE GENOMIC DNA]</scope>
    <source>
        <strain evidence="3 4">B-31</strain>
    </source>
</reference>
<organism evidence="3 4">
    <name type="scientific">Nannochloropsis gaditana</name>
    <dbReference type="NCBI Taxonomy" id="72520"/>
    <lineage>
        <taxon>Eukaryota</taxon>
        <taxon>Sar</taxon>
        <taxon>Stramenopiles</taxon>
        <taxon>Ochrophyta</taxon>
        <taxon>Eustigmatophyceae</taxon>
        <taxon>Eustigmatales</taxon>
        <taxon>Monodopsidaceae</taxon>
        <taxon>Nannochloropsis</taxon>
    </lineage>
</organism>
<evidence type="ECO:0000313" key="3">
    <source>
        <dbReference type="EMBL" id="EWM24479.1"/>
    </source>
</evidence>
<gene>
    <name evidence="3" type="ORF">Naga_101548g1</name>
</gene>
<dbReference type="AlphaFoldDB" id="W7TW11"/>
<name>W7TW11_9STRA</name>
<accession>W7TW11</accession>
<protein>
    <submittedName>
        <fullName evidence="3">Uncharacterized protein</fullName>
    </submittedName>
</protein>
<sequence length="165" mass="17803">MRPIFLHLTPVLCPIFLLAVVVSLVEAGWLGYLFGGKDATPTATLTQSPATLEACEAVLVTNMTETVQESVTDAESRLLSSSRTTFRAERTQTMRIESTEGGEAGEEGGMEGREVDARCDGHGDGEEAESGSKEGARGRRKRDEGSGRRRGREEKGACLPLTTLW</sequence>
<evidence type="ECO:0000313" key="4">
    <source>
        <dbReference type="Proteomes" id="UP000019335"/>
    </source>
</evidence>
<evidence type="ECO:0000256" key="1">
    <source>
        <dbReference type="SAM" id="MobiDB-lite"/>
    </source>
</evidence>
<feature type="region of interest" description="Disordered" evidence="1">
    <location>
        <begin position="78"/>
        <end position="165"/>
    </location>
</feature>
<comment type="caution">
    <text evidence="3">The sequence shown here is derived from an EMBL/GenBank/DDBJ whole genome shotgun (WGS) entry which is preliminary data.</text>
</comment>
<proteinExistence type="predicted"/>
<feature type="compositionally biased region" description="Basic and acidic residues" evidence="1">
    <location>
        <begin position="110"/>
        <end position="156"/>
    </location>
</feature>
<dbReference type="Proteomes" id="UP000019335">
    <property type="component" value="Chromosome 13"/>
</dbReference>
<keyword evidence="2" id="KW-0732">Signal</keyword>
<feature type="non-terminal residue" evidence="3">
    <location>
        <position position="165"/>
    </location>
</feature>
<evidence type="ECO:0000256" key="2">
    <source>
        <dbReference type="SAM" id="SignalP"/>
    </source>
</evidence>
<feature type="chain" id="PRO_5004904699" evidence="2">
    <location>
        <begin position="28"/>
        <end position="165"/>
    </location>
</feature>
<dbReference type="OrthoDB" id="10472337at2759"/>
<feature type="signal peptide" evidence="2">
    <location>
        <begin position="1"/>
        <end position="27"/>
    </location>
</feature>